<dbReference type="InterPro" id="IPR050807">
    <property type="entry name" value="TransReg_Diox_bact_type"/>
</dbReference>
<dbReference type="PANTHER" id="PTHR46797">
    <property type="entry name" value="HTH-TYPE TRANSCRIPTIONAL REGULATOR"/>
    <property type="match status" value="1"/>
</dbReference>
<feature type="domain" description="HTH cro/C1-type" evidence="2">
    <location>
        <begin position="6"/>
        <end position="61"/>
    </location>
</feature>
<dbReference type="Gene3D" id="4.10.280.10">
    <property type="entry name" value="Helix-loop-helix DNA-binding domain"/>
    <property type="match status" value="1"/>
</dbReference>
<name>A0A8S5NI80_9CAUD</name>
<dbReference type="InterPro" id="IPR001387">
    <property type="entry name" value="Cro/C1-type_HTH"/>
</dbReference>
<proteinExistence type="predicted"/>
<dbReference type="EMBL" id="BK015173">
    <property type="protein sequence ID" value="DAD94063.1"/>
    <property type="molecule type" value="Genomic_DNA"/>
</dbReference>
<dbReference type="Gene3D" id="1.10.260.40">
    <property type="entry name" value="lambda repressor-like DNA-binding domains"/>
    <property type="match status" value="1"/>
</dbReference>
<dbReference type="GO" id="GO:0003677">
    <property type="term" value="F:DNA binding"/>
    <property type="evidence" value="ECO:0007669"/>
    <property type="project" value="UniProtKB-KW"/>
</dbReference>
<organism evidence="3">
    <name type="scientific">Siphoviridae sp. ctUF252</name>
    <dbReference type="NCBI Taxonomy" id="2826350"/>
    <lineage>
        <taxon>Viruses</taxon>
        <taxon>Duplodnaviria</taxon>
        <taxon>Heunggongvirae</taxon>
        <taxon>Uroviricota</taxon>
        <taxon>Caudoviricetes</taxon>
    </lineage>
</organism>
<dbReference type="InterPro" id="IPR010982">
    <property type="entry name" value="Lambda_DNA-bd_dom_sf"/>
</dbReference>
<sequence length="107" mass="12718">MIVFNIRNIRKSKKISLRKLSDMTGISRAYLYDLESNRRFNPTLFILQKIAEVLEVDIKDLFYSLNELDNLKEEMYRRIDVYGIDSKEVLEVSQVIDLLINIKMNKD</sequence>
<dbReference type="GO" id="GO:0046983">
    <property type="term" value="F:protein dimerization activity"/>
    <property type="evidence" value="ECO:0007669"/>
    <property type="project" value="InterPro"/>
</dbReference>
<evidence type="ECO:0000259" key="2">
    <source>
        <dbReference type="PROSITE" id="PS50943"/>
    </source>
</evidence>
<evidence type="ECO:0000313" key="3">
    <source>
        <dbReference type="EMBL" id="DAD94063.1"/>
    </source>
</evidence>
<dbReference type="InterPro" id="IPR036638">
    <property type="entry name" value="HLH_DNA-bd_sf"/>
</dbReference>
<dbReference type="PROSITE" id="PS50943">
    <property type="entry name" value="HTH_CROC1"/>
    <property type="match status" value="1"/>
</dbReference>
<protein>
    <submittedName>
        <fullName evidence="3">Helix-turn-helix domain protein</fullName>
    </submittedName>
</protein>
<reference evidence="3" key="1">
    <citation type="journal article" date="2021" name="Proc. Natl. Acad. Sci. U.S.A.">
        <title>A Catalog of Tens of Thousands of Viruses from Human Metagenomes Reveals Hidden Associations with Chronic Diseases.</title>
        <authorList>
            <person name="Tisza M.J."/>
            <person name="Buck C.B."/>
        </authorList>
    </citation>
    <scope>NUCLEOTIDE SEQUENCE</scope>
    <source>
        <strain evidence="3">CtUF252</strain>
    </source>
</reference>
<keyword evidence="1" id="KW-0238">DNA-binding</keyword>
<dbReference type="GO" id="GO:0043937">
    <property type="term" value="P:regulation of sporulation"/>
    <property type="evidence" value="ECO:0007669"/>
    <property type="project" value="InterPro"/>
</dbReference>
<dbReference type="CDD" id="cd00093">
    <property type="entry name" value="HTH_XRE"/>
    <property type="match status" value="1"/>
</dbReference>
<dbReference type="GO" id="GO:0003700">
    <property type="term" value="F:DNA-binding transcription factor activity"/>
    <property type="evidence" value="ECO:0007669"/>
    <property type="project" value="TreeGrafter"/>
</dbReference>
<dbReference type="InterPro" id="IPR037208">
    <property type="entry name" value="Spo0E-like_sf"/>
</dbReference>
<dbReference type="PANTHER" id="PTHR46797:SF1">
    <property type="entry name" value="METHYLPHOSPHONATE SYNTHASE"/>
    <property type="match status" value="1"/>
</dbReference>
<dbReference type="SUPFAM" id="SSF140500">
    <property type="entry name" value="BAS1536-like"/>
    <property type="match status" value="1"/>
</dbReference>
<dbReference type="Pfam" id="PF09388">
    <property type="entry name" value="SpoOE-like"/>
    <property type="match status" value="1"/>
</dbReference>
<dbReference type="Pfam" id="PF01381">
    <property type="entry name" value="HTH_3"/>
    <property type="match status" value="1"/>
</dbReference>
<dbReference type="SUPFAM" id="SSF47413">
    <property type="entry name" value="lambda repressor-like DNA-binding domains"/>
    <property type="match status" value="1"/>
</dbReference>
<dbReference type="SMART" id="SM00530">
    <property type="entry name" value="HTH_XRE"/>
    <property type="match status" value="1"/>
</dbReference>
<dbReference type="InterPro" id="IPR018540">
    <property type="entry name" value="Spo0E-like"/>
</dbReference>
<accession>A0A8S5NI80</accession>
<evidence type="ECO:0000256" key="1">
    <source>
        <dbReference type="ARBA" id="ARBA00023125"/>
    </source>
</evidence>